<reference evidence="1" key="2">
    <citation type="submission" date="2015-06" db="UniProtKB">
        <authorList>
            <consortium name="EnsemblPlants"/>
        </authorList>
    </citation>
    <scope>IDENTIFICATION</scope>
    <source>
        <strain evidence="1">cv. Heinz 1706</strain>
    </source>
</reference>
<dbReference type="AlphaFoldDB" id="K4BGH5"/>
<sequence length="42" mass="4286">MVKSACLTFPFDVSSLPVTSQAADGAKIASASRIICVDLNAS</sequence>
<accession>K4BGH5</accession>
<dbReference type="Proteomes" id="UP000004994">
    <property type="component" value="Chromosome 3"/>
</dbReference>
<name>K4BGH5_SOLLC</name>
<evidence type="ECO:0000313" key="2">
    <source>
        <dbReference type="Proteomes" id="UP000004994"/>
    </source>
</evidence>
<dbReference type="EnsemblPlants" id="Solyc03g051690.1.1">
    <property type="protein sequence ID" value="Solyc03g051690.1.1"/>
    <property type="gene ID" value="Solyc03g051690.1"/>
</dbReference>
<dbReference type="PaxDb" id="4081-Solyc03g051690.1.1"/>
<keyword evidence="2" id="KW-1185">Reference proteome</keyword>
<reference evidence="1" key="1">
    <citation type="journal article" date="2012" name="Nature">
        <title>The tomato genome sequence provides insights into fleshy fruit evolution.</title>
        <authorList>
            <consortium name="Tomato Genome Consortium"/>
        </authorList>
    </citation>
    <scope>NUCLEOTIDE SEQUENCE [LARGE SCALE GENOMIC DNA]</scope>
    <source>
        <strain evidence="1">cv. Heinz 1706</strain>
    </source>
</reference>
<dbReference type="HOGENOM" id="CLU_3261532_0_0_1"/>
<dbReference type="InParanoid" id="K4BGH5"/>
<dbReference type="Gramene" id="Solyc03g051690.1.1">
    <property type="protein sequence ID" value="Solyc03g051690.1.1"/>
    <property type="gene ID" value="Solyc03g051690.1"/>
</dbReference>
<proteinExistence type="predicted"/>
<protein>
    <submittedName>
        <fullName evidence="1">Uncharacterized protein</fullName>
    </submittedName>
</protein>
<evidence type="ECO:0000313" key="1">
    <source>
        <dbReference type="EnsemblPlants" id="Solyc03g051690.1.1"/>
    </source>
</evidence>
<organism evidence="1">
    <name type="scientific">Solanum lycopersicum</name>
    <name type="common">Tomato</name>
    <name type="synonym">Lycopersicon esculentum</name>
    <dbReference type="NCBI Taxonomy" id="4081"/>
    <lineage>
        <taxon>Eukaryota</taxon>
        <taxon>Viridiplantae</taxon>
        <taxon>Streptophyta</taxon>
        <taxon>Embryophyta</taxon>
        <taxon>Tracheophyta</taxon>
        <taxon>Spermatophyta</taxon>
        <taxon>Magnoliopsida</taxon>
        <taxon>eudicotyledons</taxon>
        <taxon>Gunneridae</taxon>
        <taxon>Pentapetalae</taxon>
        <taxon>asterids</taxon>
        <taxon>lamiids</taxon>
        <taxon>Solanales</taxon>
        <taxon>Solanaceae</taxon>
        <taxon>Solanoideae</taxon>
        <taxon>Solaneae</taxon>
        <taxon>Solanum</taxon>
        <taxon>Solanum subgen. Lycopersicon</taxon>
    </lineage>
</organism>